<sequence>MIRVEPVADQAALKEFIRLPWKLYDSDPHWIPPLWLERLHTFSPKNPYFQHARWQCWLAYRGQEPVGRICAQIDDLHLGKYQDQTGFFGLLEAEEENSVFRALFQTAETWLQTHGMTNVRGPFNLSINQECGLLVDGFDSPPMIMMGHARPYYAQLVERNAYAKAQDLLAYRIGIHFSFPPGVSLFLKKAKTSMRIRPLRRKHLKEDLAIIKDIFEEAWSDNWGFLPFTDAEFAEIGQQLKILVEDDFVQIAEIDGEPTAMLVAFPNIHEVIRDLNGRLFPWGWLKILWRVKGSYPRSARVALMGVRKRFQSSPMGAAMAYGLIEAVREAGLRKNIQQIETSWILEGNKRMRHILESLGAEPYKTYRIYEKHLQ</sequence>
<reference evidence="2 3" key="1">
    <citation type="submission" date="2023-01" db="EMBL/GenBank/DDBJ databases">
        <title>Cultivation and genomic characterization of new, ubiquitous marine nitrite-oxidizing bacteria from the Nitrospirales.</title>
        <authorList>
            <person name="Mueller A.J."/>
            <person name="Daebeler A."/>
            <person name="Herbold C.W."/>
            <person name="Kirkegaard R.H."/>
            <person name="Daims H."/>
        </authorList>
    </citation>
    <scope>NUCLEOTIDE SEQUENCE [LARGE SCALE GENOMIC DNA]</scope>
    <source>
        <strain evidence="2 3">DK</strain>
    </source>
</reference>
<dbReference type="InterPro" id="IPR039968">
    <property type="entry name" value="BcerS-like"/>
</dbReference>
<accession>A0AA96GET7</accession>
<organism evidence="2 3">
    <name type="scientific">Candidatus Nitrospira neomarina</name>
    <dbReference type="NCBI Taxonomy" id="3020899"/>
    <lineage>
        <taxon>Bacteria</taxon>
        <taxon>Pseudomonadati</taxon>
        <taxon>Nitrospirota</taxon>
        <taxon>Nitrospiria</taxon>
        <taxon>Nitrospirales</taxon>
        <taxon>Nitrospiraceae</taxon>
        <taxon>Nitrospira</taxon>
    </lineage>
</organism>
<dbReference type="RefSeq" id="WP_312741037.1">
    <property type="nucleotide sequence ID" value="NZ_CP116968.1"/>
</dbReference>
<name>A0AA96GET7_9BACT</name>
<feature type="domain" description="N-acetyltransferase" evidence="1">
    <location>
        <begin position="194"/>
        <end position="374"/>
    </location>
</feature>
<evidence type="ECO:0000259" key="1">
    <source>
        <dbReference type="PROSITE" id="PS51186"/>
    </source>
</evidence>
<keyword evidence="3" id="KW-1185">Reference proteome</keyword>
<dbReference type="KEGG" id="nneo:PQG83_11460"/>
<dbReference type="Proteomes" id="UP001302494">
    <property type="component" value="Chromosome"/>
</dbReference>
<dbReference type="InterPro" id="IPR000182">
    <property type="entry name" value="GNAT_dom"/>
</dbReference>
<dbReference type="PANTHER" id="PTHR41368">
    <property type="entry name" value="PROTEIN YGHO"/>
    <property type="match status" value="1"/>
</dbReference>
<dbReference type="GO" id="GO:0016747">
    <property type="term" value="F:acyltransferase activity, transferring groups other than amino-acyl groups"/>
    <property type="evidence" value="ECO:0007669"/>
    <property type="project" value="InterPro"/>
</dbReference>
<gene>
    <name evidence="2" type="ORF">PQG83_11460</name>
</gene>
<dbReference type="SUPFAM" id="SSF55729">
    <property type="entry name" value="Acyl-CoA N-acyltransferases (Nat)"/>
    <property type="match status" value="1"/>
</dbReference>
<dbReference type="EMBL" id="CP116968">
    <property type="protein sequence ID" value="WNM60381.1"/>
    <property type="molecule type" value="Genomic_DNA"/>
</dbReference>
<dbReference type="AlphaFoldDB" id="A0AA96GET7"/>
<evidence type="ECO:0000313" key="2">
    <source>
        <dbReference type="EMBL" id="WNM60381.1"/>
    </source>
</evidence>
<evidence type="ECO:0000313" key="3">
    <source>
        <dbReference type="Proteomes" id="UP001302494"/>
    </source>
</evidence>
<proteinExistence type="predicted"/>
<protein>
    <submittedName>
        <fullName evidence="2">N-acetyltransferase</fullName>
    </submittedName>
</protein>
<dbReference type="PANTHER" id="PTHR41368:SF1">
    <property type="entry name" value="PROTEIN YGHO"/>
    <property type="match status" value="1"/>
</dbReference>
<dbReference type="Gene3D" id="3.40.630.30">
    <property type="match status" value="1"/>
</dbReference>
<dbReference type="InterPro" id="IPR016181">
    <property type="entry name" value="Acyl_CoA_acyltransferase"/>
</dbReference>
<dbReference type="PROSITE" id="PS51186">
    <property type="entry name" value="GNAT"/>
    <property type="match status" value="1"/>
</dbReference>